<accession>A0ABT2J9P7</accession>
<comment type="caution">
    <text evidence="1">The sequence shown here is derived from an EMBL/GenBank/DDBJ whole genome shotgun (WGS) entry which is preliminary data.</text>
</comment>
<keyword evidence="2" id="KW-1185">Reference proteome</keyword>
<evidence type="ECO:0000313" key="2">
    <source>
        <dbReference type="Proteomes" id="UP001156441"/>
    </source>
</evidence>
<reference evidence="1 2" key="1">
    <citation type="submission" date="2021-02" db="EMBL/GenBank/DDBJ databases">
        <title>Actinophytocola xerophila sp. nov., isolated from soil of cotton cropping field.</title>
        <authorList>
            <person name="Huang R."/>
            <person name="Chen X."/>
            <person name="Ge X."/>
            <person name="Liu W."/>
        </authorList>
    </citation>
    <scope>NUCLEOTIDE SEQUENCE [LARGE SCALE GENOMIC DNA]</scope>
    <source>
        <strain evidence="1 2">S1-96</strain>
    </source>
</reference>
<proteinExistence type="predicted"/>
<dbReference type="RefSeq" id="WP_260191980.1">
    <property type="nucleotide sequence ID" value="NZ_JAFFZE010000012.1"/>
</dbReference>
<protein>
    <recommendedName>
        <fullName evidence="3">UTRA domain-containing protein</fullName>
    </recommendedName>
</protein>
<gene>
    <name evidence="1" type="ORF">JT362_15795</name>
</gene>
<evidence type="ECO:0008006" key="3">
    <source>
        <dbReference type="Google" id="ProtNLM"/>
    </source>
</evidence>
<evidence type="ECO:0000313" key="1">
    <source>
        <dbReference type="EMBL" id="MCT2584586.1"/>
    </source>
</evidence>
<sequence>MLDIRCGHRFARGDRVRTWTVVRRVDVTDARPHAGPAGYALPTREFVACDDPVADAAALRDIAEEWPQAAIVLAHVLRAGVGLDVPAALELESFAYSTLLGGSEFRRWQSRRGRRPLSAAHPPVLLHREGNLLRLT</sequence>
<dbReference type="EMBL" id="JAFFZE010000012">
    <property type="protein sequence ID" value="MCT2584586.1"/>
    <property type="molecule type" value="Genomic_DNA"/>
</dbReference>
<dbReference type="Proteomes" id="UP001156441">
    <property type="component" value="Unassembled WGS sequence"/>
</dbReference>
<name>A0ABT2J9P7_9PSEU</name>
<organism evidence="1 2">
    <name type="scientific">Actinophytocola gossypii</name>
    <dbReference type="NCBI Taxonomy" id="2812003"/>
    <lineage>
        <taxon>Bacteria</taxon>
        <taxon>Bacillati</taxon>
        <taxon>Actinomycetota</taxon>
        <taxon>Actinomycetes</taxon>
        <taxon>Pseudonocardiales</taxon>
        <taxon>Pseudonocardiaceae</taxon>
    </lineage>
</organism>